<dbReference type="EMBL" id="JAOPHQ010000287">
    <property type="protein sequence ID" value="KAK0155399.1"/>
    <property type="molecule type" value="Genomic_DNA"/>
</dbReference>
<sequence length="135" mass="15288">MRKSFFKKAFSYVEPTQIYLGADAAGRERFFQEEDFHFFGQENIFSPLVADLKDIEELGFETEDGSSLKGALIAISGDNLGSHCIGGFTENFVRSKDTFQKQPEKVGPKRTIENYRESVEQLSGDRAMVNVIKFD</sequence>
<gene>
    <name evidence="1" type="ORF">N1851_002197</name>
</gene>
<evidence type="ECO:0000313" key="2">
    <source>
        <dbReference type="Proteomes" id="UP001174136"/>
    </source>
</evidence>
<accession>A0AA47NAR4</accession>
<proteinExistence type="predicted"/>
<comment type="caution">
    <text evidence="1">The sequence shown here is derived from an EMBL/GenBank/DDBJ whole genome shotgun (WGS) entry which is preliminary data.</text>
</comment>
<organism evidence="1 2">
    <name type="scientific">Merluccius polli</name>
    <name type="common">Benguela hake</name>
    <name type="synonym">Merluccius cadenati</name>
    <dbReference type="NCBI Taxonomy" id="89951"/>
    <lineage>
        <taxon>Eukaryota</taxon>
        <taxon>Metazoa</taxon>
        <taxon>Chordata</taxon>
        <taxon>Craniata</taxon>
        <taxon>Vertebrata</taxon>
        <taxon>Euteleostomi</taxon>
        <taxon>Actinopterygii</taxon>
        <taxon>Neopterygii</taxon>
        <taxon>Teleostei</taxon>
        <taxon>Neoteleostei</taxon>
        <taxon>Acanthomorphata</taxon>
        <taxon>Zeiogadaria</taxon>
        <taxon>Gadariae</taxon>
        <taxon>Gadiformes</taxon>
        <taxon>Gadoidei</taxon>
        <taxon>Merlucciidae</taxon>
        <taxon>Merluccius</taxon>
    </lineage>
</organism>
<dbReference type="AlphaFoldDB" id="A0AA47NAR4"/>
<protein>
    <submittedName>
        <fullName evidence="1">Uncharacterized protein</fullName>
    </submittedName>
</protein>
<name>A0AA47NAR4_MERPO</name>
<evidence type="ECO:0000313" key="1">
    <source>
        <dbReference type="EMBL" id="KAK0155399.1"/>
    </source>
</evidence>
<dbReference type="Proteomes" id="UP001174136">
    <property type="component" value="Unassembled WGS sequence"/>
</dbReference>
<reference evidence="1" key="1">
    <citation type="journal article" date="2023" name="Front. Mar. Sci.">
        <title>A new Merluccius polli reference genome to investigate the effects of global change in West African waters.</title>
        <authorList>
            <person name="Mateo J.L."/>
            <person name="Blanco-Fernandez C."/>
            <person name="Garcia-Vazquez E."/>
            <person name="Machado-Schiaffino G."/>
        </authorList>
    </citation>
    <scope>NUCLEOTIDE SEQUENCE</scope>
    <source>
        <strain evidence="1">C29</strain>
        <tissue evidence="1">Fin</tissue>
    </source>
</reference>
<keyword evidence="2" id="KW-1185">Reference proteome</keyword>